<evidence type="ECO:0000313" key="2">
    <source>
        <dbReference type="Proteomes" id="UP000798808"/>
    </source>
</evidence>
<sequence length="88" mass="10430">MERDYKLKLYSKRLKSGRCQIKFFVTSSSQPRLYGYLLAESGSTLREVVSTIEHEVRFIEEGDSYYHSHLYNLAARHKRKDPILIFNN</sequence>
<gene>
    <name evidence="1" type="ORF">E1163_10645</name>
</gene>
<reference evidence="1 2" key="1">
    <citation type="submission" date="2019-02" db="EMBL/GenBank/DDBJ databases">
        <authorList>
            <person name="Goldberg S.R."/>
            <person name="Haltli B.A."/>
            <person name="Correa H."/>
            <person name="Russell K.G."/>
        </authorList>
    </citation>
    <scope>NUCLEOTIDE SEQUENCE [LARGE SCALE GENOMIC DNA]</scope>
    <source>
        <strain evidence="1 2">JCM 16186</strain>
    </source>
</reference>
<evidence type="ECO:0000313" key="1">
    <source>
        <dbReference type="EMBL" id="MTI25401.1"/>
    </source>
</evidence>
<proteinExistence type="predicted"/>
<keyword evidence="2" id="KW-1185">Reference proteome</keyword>
<organism evidence="1 2">
    <name type="scientific">Fulvivirga kasyanovii</name>
    <dbReference type="NCBI Taxonomy" id="396812"/>
    <lineage>
        <taxon>Bacteria</taxon>
        <taxon>Pseudomonadati</taxon>
        <taxon>Bacteroidota</taxon>
        <taxon>Cytophagia</taxon>
        <taxon>Cytophagales</taxon>
        <taxon>Fulvivirgaceae</taxon>
        <taxon>Fulvivirga</taxon>
    </lineage>
</organism>
<dbReference type="EMBL" id="SMLW01000511">
    <property type="protein sequence ID" value="MTI25401.1"/>
    <property type="molecule type" value="Genomic_DNA"/>
</dbReference>
<accession>A0ABW9RNA9</accession>
<comment type="caution">
    <text evidence="1">The sequence shown here is derived from an EMBL/GenBank/DDBJ whole genome shotgun (WGS) entry which is preliminary data.</text>
</comment>
<name>A0ABW9RNA9_9BACT</name>
<protein>
    <submittedName>
        <fullName evidence="1">Uncharacterized protein</fullName>
    </submittedName>
</protein>
<dbReference type="RefSeq" id="WP_155171470.1">
    <property type="nucleotide sequence ID" value="NZ_BAAAFL010000053.1"/>
</dbReference>
<dbReference type="Proteomes" id="UP000798808">
    <property type="component" value="Unassembled WGS sequence"/>
</dbReference>